<keyword evidence="3" id="KW-0812">Transmembrane</keyword>
<dbReference type="Proteomes" id="UP001151699">
    <property type="component" value="Chromosome A"/>
</dbReference>
<dbReference type="GO" id="GO:0005549">
    <property type="term" value="F:odorant binding"/>
    <property type="evidence" value="ECO:0007669"/>
    <property type="project" value="InterPro"/>
</dbReference>
<organism evidence="9 10">
    <name type="scientific">Pseudolycoriella hygida</name>
    <dbReference type="NCBI Taxonomy" id="35572"/>
    <lineage>
        <taxon>Eukaryota</taxon>
        <taxon>Metazoa</taxon>
        <taxon>Ecdysozoa</taxon>
        <taxon>Arthropoda</taxon>
        <taxon>Hexapoda</taxon>
        <taxon>Insecta</taxon>
        <taxon>Pterygota</taxon>
        <taxon>Neoptera</taxon>
        <taxon>Endopterygota</taxon>
        <taxon>Diptera</taxon>
        <taxon>Nematocera</taxon>
        <taxon>Sciaroidea</taxon>
        <taxon>Sciaridae</taxon>
        <taxon>Pseudolycoriella</taxon>
    </lineage>
</organism>
<dbReference type="EMBL" id="WJQU01000001">
    <property type="protein sequence ID" value="KAJ6648130.1"/>
    <property type="molecule type" value="Genomic_DNA"/>
</dbReference>
<keyword evidence="2" id="KW-0716">Sensory transduction</keyword>
<keyword evidence="7 9" id="KW-0675">Receptor</keyword>
<dbReference type="GO" id="GO:0005886">
    <property type="term" value="C:plasma membrane"/>
    <property type="evidence" value="ECO:0007669"/>
    <property type="project" value="TreeGrafter"/>
</dbReference>
<dbReference type="PANTHER" id="PTHR21137:SF42">
    <property type="entry name" value="ODORANT RECEPTOR 83A"/>
    <property type="match status" value="1"/>
</dbReference>
<name>A0A9Q0S9F6_9DIPT</name>
<evidence type="ECO:0000256" key="5">
    <source>
        <dbReference type="ARBA" id="ARBA00022989"/>
    </source>
</evidence>
<protein>
    <submittedName>
        <fullName evidence="9">Odorant receptor 83a</fullName>
    </submittedName>
</protein>
<keyword evidence="6" id="KW-0472">Membrane</keyword>
<comment type="subcellular location">
    <subcellularLocation>
        <location evidence="1">Membrane</location>
        <topology evidence="1">Multi-pass membrane protein</topology>
    </subcellularLocation>
</comment>
<keyword evidence="5" id="KW-1133">Transmembrane helix</keyword>
<comment type="caution">
    <text evidence="9">The sequence shown here is derived from an EMBL/GenBank/DDBJ whole genome shotgun (WGS) entry which is preliminary data.</text>
</comment>
<accession>A0A9Q0S9F6</accession>
<evidence type="ECO:0000256" key="4">
    <source>
        <dbReference type="ARBA" id="ARBA00022725"/>
    </source>
</evidence>
<evidence type="ECO:0000313" key="9">
    <source>
        <dbReference type="EMBL" id="KAJ6648130.1"/>
    </source>
</evidence>
<evidence type="ECO:0000256" key="6">
    <source>
        <dbReference type="ARBA" id="ARBA00023136"/>
    </source>
</evidence>
<evidence type="ECO:0000256" key="3">
    <source>
        <dbReference type="ARBA" id="ARBA00022692"/>
    </source>
</evidence>
<dbReference type="Pfam" id="PF02949">
    <property type="entry name" value="7tm_6"/>
    <property type="match status" value="1"/>
</dbReference>
<evidence type="ECO:0000313" key="10">
    <source>
        <dbReference type="Proteomes" id="UP001151699"/>
    </source>
</evidence>
<keyword evidence="10" id="KW-1185">Reference proteome</keyword>
<proteinExistence type="predicted"/>
<dbReference type="GO" id="GO:0004984">
    <property type="term" value="F:olfactory receptor activity"/>
    <property type="evidence" value="ECO:0007669"/>
    <property type="project" value="InterPro"/>
</dbReference>
<sequence length="98" mass="11138">MITFTEYGMMAIFDLAMLCYSGEIIKGESNKVSDALLRSPWYRFDVKFQHLMVIVLANNQKPLIITGGKFFGLGWDLFVTSLKLSFSCFTLLNKLGNK</sequence>
<keyword evidence="4" id="KW-0552">Olfaction</keyword>
<dbReference type="OrthoDB" id="7759131at2759"/>
<dbReference type="PANTHER" id="PTHR21137">
    <property type="entry name" value="ODORANT RECEPTOR"/>
    <property type="match status" value="1"/>
</dbReference>
<gene>
    <name evidence="9" type="primary">Or83a_1</name>
    <name evidence="9" type="ORF">Bhyg_03355</name>
</gene>
<evidence type="ECO:0000256" key="2">
    <source>
        <dbReference type="ARBA" id="ARBA00022606"/>
    </source>
</evidence>
<reference evidence="9" key="1">
    <citation type="submission" date="2022-07" db="EMBL/GenBank/DDBJ databases">
        <authorList>
            <person name="Trinca V."/>
            <person name="Uliana J.V.C."/>
            <person name="Torres T.T."/>
            <person name="Ward R.J."/>
            <person name="Monesi N."/>
        </authorList>
    </citation>
    <scope>NUCLEOTIDE SEQUENCE</scope>
    <source>
        <strain evidence="9">HSMRA1968</strain>
        <tissue evidence="9">Whole embryos</tissue>
    </source>
</reference>
<keyword evidence="8" id="KW-0807">Transducer</keyword>
<dbReference type="GO" id="GO:0007165">
    <property type="term" value="P:signal transduction"/>
    <property type="evidence" value="ECO:0007669"/>
    <property type="project" value="UniProtKB-KW"/>
</dbReference>
<evidence type="ECO:0000256" key="1">
    <source>
        <dbReference type="ARBA" id="ARBA00004141"/>
    </source>
</evidence>
<evidence type="ECO:0000256" key="8">
    <source>
        <dbReference type="ARBA" id="ARBA00023224"/>
    </source>
</evidence>
<dbReference type="InterPro" id="IPR004117">
    <property type="entry name" value="7tm6_olfct_rcpt"/>
</dbReference>
<dbReference type="AlphaFoldDB" id="A0A9Q0S9F6"/>
<evidence type="ECO:0000256" key="7">
    <source>
        <dbReference type="ARBA" id="ARBA00023170"/>
    </source>
</evidence>